<dbReference type="GO" id="GO:0003700">
    <property type="term" value="F:DNA-binding transcription factor activity"/>
    <property type="evidence" value="ECO:0007669"/>
    <property type="project" value="InterPro"/>
</dbReference>
<dbReference type="InterPro" id="IPR018060">
    <property type="entry name" value="HTH_AraC"/>
</dbReference>
<gene>
    <name evidence="5" type="ORF">FE784_04080</name>
</gene>
<evidence type="ECO:0000313" key="5">
    <source>
        <dbReference type="EMBL" id="TNJ67568.1"/>
    </source>
</evidence>
<dbReference type="Proteomes" id="UP000307943">
    <property type="component" value="Unassembled WGS sequence"/>
</dbReference>
<evidence type="ECO:0000256" key="2">
    <source>
        <dbReference type="ARBA" id="ARBA00023125"/>
    </source>
</evidence>
<dbReference type="InterPro" id="IPR018062">
    <property type="entry name" value="HTH_AraC-typ_CS"/>
</dbReference>
<reference evidence="5 6" key="1">
    <citation type="submission" date="2019-05" db="EMBL/GenBank/DDBJ databases">
        <title>We sequenced the genome of Paenibacillus hemerocallicola KCTC 33185 for further insight into its adaptation and study the phylogeny of Paenibacillus.</title>
        <authorList>
            <person name="Narsing Rao M.P."/>
        </authorList>
    </citation>
    <scope>NUCLEOTIDE SEQUENCE [LARGE SCALE GENOMIC DNA]</scope>
    <source>
        <strain evidence="5 6">KCTC 33185</strain>
    </source>
</reference>
<dbReference type="PRINTS" id="PR00032">
    <property type="entry name" value="HTHARAC"/>
</dbReference>
<dbReference type="RefSeq" id="WP_139600854.1">
    <property type="nucleotide sequence ID" value="NZ_VDCQ01000004.1"/>
</dbReference>
<evidence type="ECO:0000256" key="3">
    <source>
        <dbReference type="ARBA" id="ARBA00023163"/>
    </source>
</evidence>
<dbReference type="SUPFAM" id="SSF51215">
    <property type="entry name" value="Regulatory protein AraC"/>
    <property type="match status" value="1"/>
</dbReference>
<dbReference type="InterPro" id="IPR003313">
    <property type="entry name" value="AraC-bd"/>
</dbReference>
<evidence type="ECO:0000259" key="4">
    <source>
        <dbReference type="PROSITE" id="PS01124"/>
    </source>
</evidence>
<evidence type="ECO:0000256" key="1">
    <source>
        <dbReference type="ARBA" id="ARBA00023015"/>
    </source>
</evidence>
<dbReference type="PANTHER" id="PTHR43280">
    <property type="entry name" value="ARAC-FAMILY TRANSCRIPTIONAL REGULATOR"/>
    <property type="match status" value="1"/>
</dbReference>
<dbReference type="EMBL" id="VDCQ01000004">
    <property type="protein sequence ID" value="TNJ67568.1"/>
    <property type="molecule type" value="Genomic_DNA"/>
</dbReference>
<dbReference type="PROSITE" id="PS00041">
    <property type="entry name" value="HTH_ARAC_FAMILY_1"/>
    <property type="match status" value="1"/>
</dbReference>
<keyword evidence="6" id="KW-1185">Reference proteome</keyword>
<dbReference type="SUPFAM" id="SSF46689">
    <property type="entry name" value="Homeodomain-like"/>
    <property type="match status" value="2"/>
</dbReference>
<dbReference type="Gene3D" id="1.10.10.60">
    <property type="entry name" value="Homeodomain-like"/>
    <property type="match status" value="2"/>
</dbReference>
<accession>A0A5C4TF00</accession>
<dbReference type="InterPro" id="IPR037923">
    <property type="entry name" value="HTH-like"/>
</dbReference>
<dbReference type="AlphaFoldDB" id="A0A5C4TF00"/>
<feature type="domain" description="HTH araC/xylS-type" evidence="4">
    <location>
        <begin position="187"/>
        <end position="285"/>
    </location>
</feature>
<dbReference type="InterPro" id="IPR020449">
    <property type="entry name" value="Tscrpt_reg_AraC-type_HTH"/>
</dbReference>
<dbReference type="GO" id="GO:0043565">
    <property type="term" value="F:sequence-specific DNA binding"/>
    <property type="evidence" value="ECO:0007669"/>
    <property type="project" value="InterPro"/>
</dbReference>
<dbReference type="OrthoDB" id="2237754at2"/>
<proteinExistence type="predicted"/>
<organism evidence="5 6">
    <name type="scientific">Paenibacillus hemerocallicola</name>
    <dbReference type="NCBI Taxonomy" id="1172614"/>
    <lineage>
        <taxon>Bacteria</taxon>
        <taxon>Bacillati</taxon>
        <taxon>Bacillota</taxon>
        <taxon>Bacilli</taxon>
        <taxon>Bacillales</taxon>
        <taxon>Paenibacillaceae</taxon>
        <taxon>Paenibacillus</taxon>
    </lineage>
</organism>
<keyword evidence="2" id="KW-0238">DNA-binding</keyword>
<keyword evidence="3" id="KW-0804">Transcription</keyword>
<dbReference type="Pfam" id="PF02311">
    <property type="entry name" value="AraC_binding"/>
    <property type="match status" value="1"/>
</dbReference>
<comment type="caution">
    <text evidence="5">The sequence shown here is derived from an EMBL/GenBank/DDBJ whole genome shotgun (WGS) entry which is preliminary data.</text>
</comment>
<name>A0A5C4TF00_9BACL</name>
<dbReference type="InterPro" id="IPR009057">
    <property type="entry name" value="Homeodomain-like_sf"/>
</dbReference>
<dbReference type="Pfam" id="PF12833">
    <property type="entry name" value="HTH_18"/>
    <property type="match status" value="1"/>
</dbReference>
<sequence length="298" mass="34410">MLFPHEQCSRKTFQYRYLTPSTLSMRLGGIGWEYVDSPSYRWDGIKRTDGEGVIFQFTLSGQGAIRYGDREFVVPKHCGFLCTLPSDHLYFFDSAFGHWEFLFIAVRGEDAIRHWQSLIEQFGPVISFEHQLDPIACISELYSLIYSNTQLDKYYVSSQLYRFVMELHRISEGYDIVQFKDSPEPVRTAIRYMQSQYAASLSLDDIADKAGLSKYHFSRVFLGKTGIQPMHYLRKIRIEKASALLSQTGKTLEIIARETGFDNSNYFIRVFKSLVGMTPNQYRLSTGAQSSHALRIEK</sequence>
<dbReference type="SMART" id="SM00342">
    <property type="entry name" value="HTH_ARAC"/>
    <property type="match status" value="1"/>
</dbReference>
<dbReference type="PANTHER" id="PTHR43280:SF2">
    <property type="entry name" value="HTH-TYPE TRANSCRIPTIONAL REGULATOR EXSA"/>
    <property type="match status" value="1"/>
</dbReference>
<evidence type="ECO:0000313" key="6">
    <source>
        <dbReference type="Proteomes" id="UP000307943"/>
    </source>
</evidence>
<dbReference type="PROSITE" id="PS01124">
    <property type="entry name" value="HTH_ARAC_FAMILY_2"/>
    <property type="match status" value="1"/>
</dbReference>
<keyword evidence="1" id="KW-0805">Transcription regulation</keyword>
<protein>
    <submittedName>
        <fullName evidence="5">Helix-turn-helix domain-containing protein</fullName>
    </submittedName>
</protein>